<protein>
    <recommendedName>
        <fullName evidence="16">Phosphate transporter PHO1 homolog 3-like</fullName>
    </recommendedName>
</protein>
<sequence length="797" mass="92377">MKFGKEFGAQMVPEWQEAYMDYDFLKTLLKEIQRFKLRNRPPATPGGGLKRKLTMYRAFSGLTQRNNHSPKIPSSFPDIESQSILVNSVNRDGSQSYETTFLMSSDEGGEYELVYFRRLDDEFNKVNKFYKAKVEEVMKEATMLNTQMDALIAFRIKVENPIGWSDRSADMTRLASDVAASAATLAASTPSGARASRGVHIMDSIEEGPSLHDDEQSDKSINDREEGNGGNGIRKVQAVEKPQNIRGARPAPLEILNHVKMNNTLETPRSTIKGFLKVPQKTELKFTRENLRRVEEQLKRAFVEFYQKLRLLKSYSFLNTLAFSKIMKKYDKITSRDASKAYMKMVDNSYLGSSDEVTKVMERVEATFIKHFSNSNRSKGMSILRPKAKRERHRTTFYMGFFSGCTAALIIALILIIRARNIMDEPGRETYMKTLFPLYSFFGFIVLHLIMYATNIFFWRRYRVNYSFIFGFKQGTEMGYRQVFLVGFGIAVLALICVLSNLDMEMDPKTKDYEQFTELLPLILVILLLVLLFLPFNVLYRSARFFLLICLFHCIAAPLYKVVLPDFFLADQLTSQVQAIRSLEFYVCYYGWGDYKQRENTCKTSGVYNTFYFIVAVIPYWSRLLQCLRRLFEEKDPMQGYNGLKYFVTIVAVSLRTAYSLNKGIAWKVIAWIFSVTAAIAGTYWDLVIDWGLLQRHSKNRWLRDKLLVPNKIIYYVAMVLNVLLRFAWLQTVLNFTFFSLHKETSIAIVASLEIIRRGIWNFFRLENEHLNNVGKYRAFKSVPLPFNYDEDDDKDE</sequence>
<feature type="compositionally biased region" description="Basic and acidic residues" evidence="10">
    <location>
        <begin position="209"/>
        <end position="227"/>
    </location>
</feature>
<dbReference type="PROSITE" id="PS51382">
    <property type="entry name" value="SPX"/>
    <property type="match status" value="1"/>
</dbReference>
<evidence type="ECO:0000256" key="4">
    <source>
        <dbReference type="ARBA" id="ARBA00022475"/>
    </source>
</evidence>
<evidence type="ECO:0000256" key="5">
    <source>
        <dbReference type="ARBA" id="ARBA00022592"/>
    </source>
</evidence>
<evidence type="ECO:0000256" key="10">
    <source>
        <dbReference type="SAM" id="MobiDB-lite"/>
    </source>
</evidence>
<comment type="subcellular location">
    <subcellularLocation>
        <location evidence="1">Cell membrane</location>
        <topology evidence="1">Multi-pass membrane protein</topology>
    </subcellularLocation>
</comment>
<feature type="transmembrane region" description="Helical" evidence="11">
    <location>
        <begin position="713"/>
        <end position="730"/>
    </location>
</feature>
<comment type="similarity">
    <text evidence="2">Belongs to the SYG1 (TC 2.A.94) family.</text>
</comment>
<evidence type="ECO:0000256" key="6">
    <source>
        <dbReference type="ARBA" id="ARBA00022692"/>
    </source>
</evidence>
<feature type="transmembrane region" description="Helical" evidence="11">
    <location>
        <begin position="665"/>
        <end position="693"/>
    </location>
</feature>
<reference evidence="14" key="1">
    <citation type="journal article" date="2023" name="Plant Biotechnol. J.">
        <title>Chromosome-level wild Hevea brasiliensis genome provides new tools for genomic-assisted breeding and valuable loci to elevate rubber yield.</title>
        <authorList>
            <person name="Cheng H."/>
            <person name="Song X."/>
            <person name="Hu Y."/>
            <person name="Wu T."/>
            <person name="Yang Q."/>
            <person name="An Z."/>
            <person name="Feng S."/>
            <person name="Deng Z."/>
            <person name="Wu W."/>
            <person name="Zeng X."/>
            <person name="Tu M."/>
            <person name="Wang X."/>
            <person name="Huang H."/>
        </authorList>
    </citation>
    <scope>NUCLEOTIDE SEQUENCE</scope>
    <source>
        <strain evidence="14">MT/VB/25A 57/8</strain>
    </source>
</reference>
<comment type="caution">
    <text evidence="14">The sequence shown here is derived from an EMBL/GenBank/DDBJ whole genome shotgun (WGS) entry which is preliminary data.</text>
</comment>
<feature type="transmembrane region" description="Helical" evidence="11">
    <location>
        <begin position="480"/>
        <end position="502"/>
    </location>
</feature>
<dbReference type="Proteomes" id="UP001174677">
    <property type="component" value="Chromosome 2"/>
</dbReference>
<evidence type="ECO:0000259" key="13">
    <source>
        <dbReference type="PROSITE" id="PS51382"/>
    </source>
</evidence>
<keyword evidence="5" id="KW-0592">Phosphate transport</keyword>
<keyword evidence="15" id="KW-1185">Reference proteome</keyword>
<dbReference type="PANTHER" id="PTHR10783:SF4">
    <property type="entry name" value="PHOSPHATE TRANSPORTER PHO1 HOMOLOG 3"/>
    <property type="match status" value="1"/>
</dbReference>
<dbReference type="PROSITE" id="PS51380">
    <property type="entry name" value="EXS"/>
    <property type="match status" value="1"/>
</dbReference>
<evidence type="ECO:0000256" key="1">
    <source>
        <dbReference type="ARBA" id="ARBA00004651"/>
    </source>
</evidence>
<comment type="function">
    <text evidence="9">May transport inorganic phosphate (Pi).</text>
</comment>
<keyword evidence="4" id="KW-1003">Cell membrane</keyword>
<keyword evidence="7 11" id="KW-1133">Transmembrane helix</keyword>
<keyword evidence="6 11" id="KW-0812">Transmembrane</keyword>
<keyword evidence="3" id="KW-0813">Transport</keyword>
<evidence type="ECO:0000313" key="14">
    <source>
        <dbReference type="EMBL" id="KAJ9187451.1"/>
    </source>
</evidence>
<feature type="transmembrane region" description="Helical" evidence="11">
    <location>
        <begin position="545"/>
        <end position="563"/>
    </location>
</feature>
<gene>
    <name evidence="14" type="ORF">P3X46_002906</name>
</gene>
<evidence type="ECO:0000259" key="12">
    <source>
        <dbReference type="PROSITE" id="PS51380"/>
    </source>
</evidence>
<dbReference type="InterPro" id="IPR004331">
    <property type="entry name" value="SPX_dom"/>
</dbReference>
<feature type="transmembrane region" description="Helical" evidence="11">
    <location>
        <begin position="522"/>
        <end position="540"/>
    </location>
</feature>
<keyword evidence="8 11" id="KW-0472">Membrane</keyword>
<dbReference type="CDD" id="cd14476">
    <property type="entry name" value="SPX_PHO1_like"/>
    <property type="match status" value="1"/>
</dbReference>
<organism evidence="14 15">
    <name type="scientific">Hevea brasiliensis</name>
    <name type="common">Para rubber tree</name>
    <name type="synonym">Siphonia brasiliensis</name>
    <dbReference type="NCBI Taxonomy" id="3981"/>
    <lineage>
        <taxon>Eukaryota</taxon>
        <taxon>Viridiplantae</taxon>
        <taxon>Streptophyta</taxon>
        <taxon>Embryophyta</taxon>
        <taxon>Tracheophyta</taxon>
        <taxon>Spermatophyta</taxon>
        <taxon>Magnoliopsida</taxon>
        <taxon>eudicotyledons</taxon>
        <taxon>Gunneridae</taxon>
        <taxon>Pentapetalae</taxon>
        <taxon>rosids</taxon>
        <taxon>fabids</taxon>
        <taxon>Malpighiales</taxon>
        <taxon>Euphorbiaceae</taxon>
        <taxon>Crotonoideae</taxon>
        <taxon>Micrandreae</taxon>
        <taxon>Hevea</taxon>
    </lineage>
</organism>
<feature type="transmembrane region" description="Helical" evidence="11">
    <location>
        <begin position="397"/>
        <end position="418"/>
    </location>
</feature>
<feature type="domain" description="SPX" evidence="13">
    <location>
        <begin position="1"/>
        <end position="344"/>
    </location>
</feature>
<accession>A0ABQ9N595</accession>
<evidence type="ECO:0008006" key="16">
    <source>
        <dbReference type="Google" id="ProtNLM"/>
    </source>
</evidence>
<evidence type="ECO:0000313" key="15">
    <source>
        <dbReference type="Proteomes" id="UP001174677"/>
    </source>
</evidence>
<dbReference type="EMBL" id="JARPOI010000002">
    <property type="protein sequence ID" value="KAJ9187451.1"/>
    <property type="molecule type" value="Genomic_DNA"/>
</dbReference>
<name>A0ABQ9N595_HEVBR</name>
<evidence type="ECO:0000256" key="3">
    <source>
        <dbReference type="ARBA" id="ARBA00022448"/>
    </source>
</evidence>
<evidence type="ECO:0000256" key="2">
    <source>
        <dbReference type="ARBA" id="ARBA00009665"/>
    </source>
</evidence>
<feature type="transmembrane region" description="Helical" evidence="11">
    <location>
        <begin position="438"/>
        <end position="459"/>
    </location>
</feature>
<feature type="domain" description="EXS" evidence="12">
    <location>
        <begin position="603"/>
        <end position="797"/>
    </location>
</feature>
<dbReference type="PANTHER" id="PTHR10783">
    <property type="entry name" value="XENOTROPIC AND POLYTROPIC RETROVIRUS RECEPTOR 1-RELATED"/>
    <property type="match status" value="1"/>
</dbReference>
<feature type="transmembrane region" description="Helical" evidence="11">
    <location>
        <begin position="643"/>
        <end position="659"/>
    </location>
</feature>
<dbReference type="Pfam" id="PF03105">
    <property type="entry name" value="SPX"/>
    <property type="match status" value="1"/>
</dbReference>
<proteinExistence type="inferred from homology"/>
<evidence type="ECO:0000256" key="8">
    <source>
        <dbReference type="ARBA" id="ARBA00023136"/>
    </source>
</evidence>
<evidence type="ECO:0000256" key="7">
    <source>
        <dbReference type="ARBA" id="ARBA00022989"/>
    </source>
</evidence>
<feature type="region of interest" description="Disordered" evidence="10">
    <location>
        <begin position="206"/>
        <end position="234"/>
    </location>
</feature>
<dbReference type="InterPro" id="IPR004342">
    <property type="entry name" value="EXS_C"/>
</dbReference>
<dbReference type="InterPro" id="IPR034092">
    <property type="entry name" value="PHO1_SPX"/>
</dbReference>
<feature type="transmembrane region" description="Helical" evidence="11">
    <location>
        <begin position="606"/>
        <end position="622"/>
    </location>
</feature>
<evidence type="ECO:0000256" key="9">
    <source>
        <dbReference type="ARBA" id="ARBA00043939"/>
    </source>
</evidence>
<dbReference type="Pfam" id="PF03124">
    <property type="entry name" value="EXS"/>
    <property type="match status" value="1"/>
</dbReference>
<evidence type="ECO:0000256" key="11">
    <source>
        <dbReference type="SAM" id="Phobius"/>
    </source>
</evidence>